<dbReference type="CDD" id="cd19166">
    <property type="entry name" value="HemeO-bac"/>
    <property type="match status" value="1"/>
</dbReference>
<dbReference type="Proteomes" id="UP000199473">
    <property type="component" value="Unassembled WGS sequence"/>
</dbReference>
<evidence type="ECO:0000313" key="2">
    <source>
        <dbReference type="EMBL" id="SFK20348.1"/>
    </source>
</evidence>
<accession>A0A1I3XLI7</accession>
<dbReference type="OrthoDB" id="9149607at2"/>
<feature type="region of interest" description="Disordered" evidence="1">
    <location>
        <begin position="1"/>
        <end position="40"/>
    </location>
</feature>
<sequence>MPAAEDPQGIFRRGQEADAAAAEKTRGADPSGILKRSLSPLPGGSARDALRAATGAVHERLHGVAAFARLAGGAISRDEYRALLARLHGFHQALEAALASGLGSGVAAWGIDLAARRRSPLLAADRAALGDTSPPLPAPIPPIPCAAAAMGWIYVSEGSTLGGLHLARALDPLLGEAVAGRHFLLGHGARHGAMWRDCCTAIEACGAEPARRQAMVAGAVQGFLRFEDWFAAR</sequence>
<evidence type="ECO:0000256" key="1">
    <source>
        <dbReference type="SAM" id="MobiDB-lite"/>
    </source>
</evidence>
<dbReference type="Gene3D" id="1.20.910.10">
    <property type="entry name" value="Heme oxygenase-like"/>
    <property type="match status" value="1"/>
</dbReference>
<dbReference type="STRING" id="1123062.SAMN02745775_101435"/>
<reference evidence="2 3" key="1">
    <citation type="submission" date="2016-10" db="EMBL/GenBank/DDBJ databases">
        <authorList>
            <person name="de Groot N.N."/>
        </authorList>
    </citation>
    <scope>NUCLEOTIDE SEQUENCE [LARGE SCALE GENOMIC DNA]</scope>
    <source>
        <strain evidence="2 3">DSM 19981</strain>
    </source>
</reference>
<dbReference type="GO" id="GO:0004392">
    <property type="term" value="F:heme oxygenase (decyclizing) activity"/>
    <property type="evidence" value="ECO:0007669"/>
    <property type="project" value="InterPro"/>
</dbReference>
<dbReference type="GO" id="GO:0006788">
    <property type="term" value="P:heme oxidation"/>
    <property type="evidence" value="ECO:0007669"/>
    <property type="project" value="InterPro"/>
</dbReference>
<name>A0A1I3XLI7_9PROT</name>
<dbReference type="EMBL" id="FOSQ01000001">
    <property type="protein sequence ID" value="SFK20348.1"/>
    <property type="molecule type" value="Genomic_DNA"/>
</dbReference>
<proteinExistence type="predicted"/>
<dbReference type="RefSeq" id="WP_092954834.1">
    <property type="nucleotide sequence ID" value="NZ_FOSQ01000001.1"/>
</dbReference>
<feature type="compositionally biased region" description="Basic and acidic residues" evidence="1">
    <location>
        <begin position="13"/>
        <end position="27"/>
    </location>
</feature>
<protein>
    <submittedName>
        <fullName evidence="2">Heme oxygenase</fullName>
    </submittedName>
</protein>
<dbReference type="AlphaFoldDB" id="A0A1I3XLI7"/>
<dbReference type="SUPFAM" id="SSF48613">
    <property type="entry name" value="Heme oxygenase-like"/>
    <property type="match status" value="1"/>
</dbReference>
<dbReference type="InterPro" id="IPR016053">
    <property type="entry name" value="Haem_Oase-like"/>
</dbReference>
<keyword evidence="3" id="KW-1185">Reference proteome</keyword>
<organism evidence="2 3">
    <name type="scientific">Falsiroseomonas stagni DSM 19981</name>
    <dbReference type="NCBI Taxonomy" id="1123062"/>
    <lineage>
        <taxon>Bacteria</taxon>
        <taxon>Pseudomonadati</taxon>
        <taxon>Pseudomonadota</taxon>
        <taxon>Alphaproteobacteria</taxon>
        <taxon>Acetobacterales</taxon>
        <taxon>Roseomonadaceae</taxon>
        <taxon>Falsiroseomonas</taxon>
    </lineage>
</organism>
<dbReference type="InterPro" id="IPR016084">
    <property type="entry name" value="Haem_Oase-like_multi-hlx"/>
</dbReference>
<gene>
    <name evidence="2" type="ORF">SAMN02745775_101435</name>
</gene>
<dbReference type="Pfam" id="PF01126">
    <property type="entry name" value="Heme_oxygenase"/>
    <property type="match status" value="1"/>
</dbReference>
<evidence type="ECO:0000313" key="3">
    <source>
        <dbReference type="Proteomes" id="UP000199473"/>
    </source>
</evidence>